<name>A0A1X2GA21_9FUNG</name>
<dbReference type="Proteomes" id="UP000242146">
    <property type="component" value="Unassembled WGS sequence"/>
</dbReference>
<evidence type="ECO:0000313" key="3">
    <source>
        <dbReference type="Proteomes" id="UP000242146"/>
    </source>
</evidence>
<dbReference type="CDD" id="cd06558">
    <property type="entry name" value="crotonase-like"/>
    <property type="match status" value="1"/>
</dbReference>
<gene>
    <name evidence="2" type="ORF">DM01DRAFT_1409706</name>
</gene>
<keyword evidence="3" id="KW-1185">Reference proteome</keyword>
<evidence type="ECO:0000313" key="2">
    <source>
        <dbReference type="EMBL" id="ORX48801.1"/>
    </source>
</evidence>
<dbReference type="Pfam" id="PF00378">
    <property type="entry name" value="ECH_1"/>
    <property type="match status" value="1"/>
</dbReference>
<dbReference type="AlphaFoldDB" id="A0A1X2GA21"/>
<dbReference type="STRING" id="101127.A0A1X2GA21"/>
<dbReference type="GO" id="GO:0005829">
    <property type="term" value="C:cytosol"/>
    <property type="evidence" value="ECO:0007669"/>
    <property type="project" value="TreeGrafter"/>
</dbReference>
<dbReference type="InterPro" id="IPR001753">
    <property type="entry name" value="Enoyl-CoA_hydra/iso"/>
</dbReference>
<dbReference type="InterPro" id="IPR029045">
    <property type="entry name" value="ClpP/crotonase-like_dom_sf"/>
</dbReference>
<dbReference type="GO" id="GO:0006635">
    <property type="term" value="P:fatty acid beta-oxidation"/>
    <property type="evidence" value="ECO:0007669"/>
    <property type="project" value="TreeGrafter"/>
</dbReference>
<accession>A0A1X2GA21</accession>
<sequence>MDPLASITNQLRPLGNGTVIFQEDYAPGIALIELSQPERHNAFSGKMIAEFRDIVLKLEATCRNSSLVAVILTGSRGRAFCSGIDLVFTREHLRDPELSIGVSRLMHDTLNRFAQLPLISCAAVAGPALGAGTELLTAFDYVCMSSLTYVQFVQTRMGVTSPWGGARRLVDRVGRKRALTILASAPRMDANYGQVTGLVDVVVNPRGQEHGYDSCLNAAKQLLAPFITDPFTQDRVSPDAVRGMKAIVAKTDLASDIEFEMALLKTVAPYSKL</sequence>
<comment type="caution">
    <text evidence="2">The sequence shown here is derived from an EMBL/GenBank/DDBJ whole genome shotgun (WGS) entry which is preliminary data.</text>
</comment>
<proteinExistence type="predicted"/>
<evidence type="ECO:0000256" key="1">
    <source>
        <dbReference type="ARBA" id="ARBA00023239"/>
    </source>
</evidence>
<keyword evidence="1" id="KW-0456">Lyase</keyword>
<organism evidence="2 3">
    <name type="scientific">Hesseltinella vesiculosa</name>
    <dbReference type="NCBI Taxonomy" id="101127"/>
    <lineage>
        <taxon>Eukaryota</taxon>
        <taxon>Fungi</taxon>
        <taxon>Fungi incertae sedis</taxon>
        <taxon>Mucoromycota</taxon>
        <taxon>Mucoromycotina</taxon>
        <taxon>Mucoromycetes</taxon>
        <taxon>Mucorales</taxon>
        <taxon>Cunninghamellaceae</taxon>
        <taxon>Hesseltinella</taxon>
    </lineage>
</organism>
<dbReference type="SUPFAM" id="SSF52096">
    <property type="entry name" value="ClpP/crotonase"/>
    <property type="match status" value="1"/>
</dbReference>
<dbReference type="Gene3D" id="3.90.226.10">
    <property type="entry name" value="2-enoyl-CoA Hydratase, Chain A, domain 1"/>
    <property type="match status" value="1"/>
</dbReference>
<dbReference type="OrthoDB" id="410701at2759"/>
<dbReference type="GO" id="GO:0016829">
    <property type="term" value="F:lyase activity"/>
    <property type="evidence" value="ECO:0007669"/>
    <property type="project" value="UniProtKB-KW"/>
</dbReference>
<protein>
    <submittedName>
        <fullName evidence="2">ClpP/crotonase</fullName>
    </submittedName>
</protein>
<dbReference type="PANTHER" id="PTHR11941:SF27">
    <property type="entry name" value="ETHYLMALONYL-COA DECARBOXYLASE"/>
    <property type="match status" value="1"/>
</dbReference>
<reference evidence="2 3" key="1">
    <citation type="submission" date="2016-07" db="EMBL/GenBank/DDBJ databases">
        <title>Pervasive Adenine N6-methylation of Active Genes in Fungi.</title>
        <authorList>
            <consortium name="DOE Joint Genome Institute"/>
            <person name="Mondo S.J."/>
            <person name="Dannebaum R.O."/>
            <person name="Kuo R.C."/>
            <person name="Labutti K."/>
            <person name="Haridas S."/>
            <person name="Kuo A."/>
            <person name="Salamov A."/>
            <person name="Ahrendt S.R."/>
            <person name="Lipzen A."/>
            <person name="Sullivan W."/>
            <person name="Andreopoulos W.B."/>
            <person name="Clum A."/>
            <person name="Lindquist E."/>
            <person name="Daum C."/>
            <person name="Ramamoorthy G.K."/>
            <person name="Gryganskyi A."/>
            <person name="Culley D."/>
            <person name="Magnuson J.K."/>
            <person name="James T.Y."/>
            <person name="O'Malley M.A."/>
            <person name="Stajich J.E."/>
            <person name="Spatafora J.W."/>
            <person name="Visel A."/>
            <person name="Grigoriev I.V."/>
        </authorList>
    </citation>
    <scope>NUCLEOTIDE SEQUENCE [LARGE SCALE GENOMIC DNA]</scope>
    <source>
        <strain evidence="2 3">NRRL 3301</strain>
    </source>
</reference>
<dbReference type="PANTHER" id="PTHR11941">
    <property type="entry name" value="ENOYL-COA HYDRATASE-RELATED"/>
    <property type="match status" value="1"/>
</dbReference>
<dbReference type="EMBL" id="MCGT01000028">
    <property type="protein sequence ID" value="ORX48801.1"/>
    <property type="molecule type" value="Genomic_DNA"/>
</dbReference>